<keyword evidence="1" id="KW-0479">Metal-binding</keyword>
<dbReference type="PROSITE" id="PS51705">
    <property type="entry name" value="G_HFLX"/>
    <property type="match status" value="1"/>
</dbReference>
<dbReference type="Gene3D" id="6.10.250.2860">
    <property type="match status" value="1"/>
</dbReference>
<dbReference type="InterPro" id="IPR027417">
    <property type="entry name" value="P-loop_NTPase"/>
</dbReference>
<accession>A0ABV6F5L2</accession>
<evidence type="ECO:0000313" key="9">
    <source>
        <dbReference type="Proteomes" id="UP001589766"/>
    </source>
</evidence>
<comment type="similarity">
    <text evidence="5">Belongs to the TRAFAC class OBG-HflX-like GTPase superfamily. HflX GTPase family.</text>
</comment>
<dbReference type="Proteomes" id="UP001589766">
    <property type="component" value="Unassembled WGS sequence"/>
</dbReference>
<evidence type="ECO:0000256" key="1">
    <source>
        <dbReference type="ARBA" id="ARBA00022723"/>
    </source>
</evidence>
<dbReference type="Pfam" id="PF13167">
    <property type="entry name" value="GTP-bdg_N"/>
    <property type="match status" value="1"/>
</dbReference>
<organism evidence="8 9">
    <name type="scientific">Citricoccus parietis</name>
    <dbReference type="NCBI Taxonomy" id="592307"/>
    <lineage>
        <taxon>Bacteria</taxon>
        <taxon>Bacillati</taxon>
        <taxon>Actinomycetota</taxon>
        <taxon>Actinomycetes</taxon>
        <taxon>Micrococcales</taxon>
        <taxon>Micrococcaceae</taxon>
        <taxon>Citricoccus</taxon>
    </lineage>
</organism>
<dbReference type="PANTHER" id="PTHR10229:SF0">
    <property type="entry name" value="GTP-BINDING PROTEIN 6-RELATED"/>
    <property type="match status" value="1"/>
</dbReference>
<dbReference type="Gene3D" id="3.40.50.11060">
    <property type="entry name" value="GTPase HflX, N-terminal domain"/>
    <property type="match status" value="1"/>
</dbReference>
<keyword evidence="5" id="KW-0963">Cytoplasm</keyword>
<dbReference type="InterPro" id="IPR042108">
    <property type="entry name" value="GTPase_HflX_N_sf"/>
</dbReference>
<dbReference type="HAMAP" id="MF_00900">
    <property type="entry name" value="GTPase_HflX"/>
    <property type="match status" value="1"/>
</dbReference>
<dbReference type="PRINTS" id="PR00326">
    <property type="entry name" value="GTP1OBG"/>
</dbReference>
<keyword evidence="4 5" id="KW-0342">GTP-binding</keyword>
<feature type="compositionally biased region" description="Basic and acidic residues" evidence="6">
    <location>
        <begin position="17"/>
        <end position="28"/>
    </location>
</feature>
<dbReference type="Pfam" id="PF16360">
    <property type="entry name" value="GTP-bdg_M"/>
    <property type="match status" value="1"/>
</dbReference>
<evidence type="ECO:0000256" key="3">
    <source>
        <dbReference type="ARBA" id="ARBA00022842"/>
    </source>
</evidence>
<evidence type="ECO:0000259" key="7">
    <source>
        <dbReference type="PROSITE" id="PS51705"/>
    </source>
</evidence>
<dbReference type="InterPro" id="IPR030394">
    <property type="entry name" value="G_HFLX_dom"/>
</dbReference>
<evidence type="ECO:0000313" key="8">
    <source>
        <dbReference type="EMBL" id="MFC0248798.1"/>
    </source>
</evidence>
<gene>
    <name evidence="5 8" type="primary">hflX</name>
    <name evidence="8" type="ORF">ACFFIO_09820</name>
</gene>
<dbReference type="SUPFAM" id="SSF52540">
    <property type="entry name" value="P-loop containing nucleoside triphosphate hydrolases"/>
    <property type="match status" value="1"/>
</dbReference>
<evidence type="ECO:0000256" key="5">
    <source>
        <dbReference type="HAMAP-Rule" id="MF_00900"/>
    </source>
</evidence>
<comment type="subcellular location">
    <subcellularLocation>
        <location evidence="5">Cytoplasm</location>
    </subcellularLocation>
    <text evidence="5">May associate with membranes.</text>
</comment>
<feature type="compositionally biased region" description="Gly residues" evidence="6">
    <location>
        <begin position="241"/>
        <end position="252"/>
    </location>
</feature>
<reference evidence="8 9" key="1">
    <citation type="submission" date="2024-09" db="EMBL/GenBank/DDBJ databases">
        <authorList>
            <person name="Sun Q."/>
            <person name="Mori K."/>
        </authorList>
    </citation>
    <scope>NUCLEOTIDE SEQUENCE [LARGE SCALE GENOMIC DNA]</scope>
    <source>
        <strain evidence="8 9">CCM 7609</strain>
    </source>
</reference>
<dbReference type="NCBIfam" id="TIGR03156">
    <property type="entry name" value="GTP_HflX"/>
    <property type="match status" value="1"/>
</dbReference>
<dbReference type="InterPro" id="IPR032305">
    <property type="entry name" value="GTP-bd_M"/>
</dbReference>
<sequence>MTETTPQGNEQPANEQHGNESEIRDVIDRILAADAASAAKNAPEQGRALALSEGGDGHTEADGEQFDLAERQALRRVSGLSTELEDMSEVEYRQLRLERVVLAGLWSEGTAEDAENSLRELAALAETAGSEVLDGLIQRRHLPDPATFLGKGKAEELRGIVAMTGADTVVVDSELAPSQRRALEDIVRVKVIDRTALILDIFAQHAQSREGRAQVELAQLEYLLPRLRGWGESMSRQAGGRAAGGEGIGSRGPGETKIELDRRRIRTRMAKLRREIAAMKPARETKRANRRRNRVPSVAIAGYTNAGKSSLLNRLTHAGVLVENALFATLDPTVRKSVTPDGIGYTLSDTVGFVRSLPTQLVEAFRSTLEEVADADVILHVVDASHPDPEGQIAAVRSVLAEVDARQIPEIIVLNKADAADPVVVARLRQKEPRSVVVSARTGEGIEELERAVSDAIPRPNVALDLLIPFTDGDVVSRLHSPDADIISETYEAEGTRLRVLVREDIAEDLRRYAAERSADGQERAGA</sequence>
<keyword evidence="3" id="KW-0460">Magnesium</keyword>
<feature type="region of interest" description="Disordered" evidence="6">
    <location>
        <begin position="235"/>
        <end position="255"/>
    </location>
</feature>
<keyword evidence="2 5" id="KW-0547">Nucleotide-binding</keyword>
<comment type="caution">
    <text evidence="8">The sequence shown here is derived from an EMBL/GenBank/DDBJ whole genome shotgun (WGS) entry which is preliminary data.</text>
</comment>
<feature type="compositionally biased region" description="Low complexity" evidence="6">
    <location>
        <begin position="32"/>
        <end position="42"/>
    </location>
</feature>
<dbReference type="InterPro" id="IPR025121">
    <property type="entry name" value="GTPase_HflX_N"/>
</dbReference>
<dbReference type="CDD" id="cd01878">
    <property type="entry name" value="HflX"/>
    <property type="match status" value="1"/>
</dbReference>
<dbReference type="InterPro" id="IPR006073">
    <property type="entry name" value="GTP-bd"/>
</dbReference>
<proteinExistence type="inferred from homology"/>
<dbReference type="EMBL" id="JBHLWH010000027">
    <property type="protein sequence ID" value="MFC0248798.1"/>
    <property type="molecule type" value="Genomic_DNA"/>
</dbReference>
<evidence type="ECO:0000256" key="4">
    <source>
        <dbReference type="ARBA" id="ARBA00023134"/>
    </source>
</evidence>
<dbReference type="RefSeq" id="WP_378041576.1">
    <property type="nucleotide sequence ID" value="NZ_JBHLWH010000027.1"/>
</dbReference>
<evidence type="ECO:0000256" key="6">
    <source>
        <dbReference type="SAM" id="MobiDB-lite"/>
    </source>
</evidence>
<dbReference type="PANTHER" id="PTHR10229">
    <property type="entry name" value="GTP-BINDING PROTEIN HFLX"/>
    <property type="match status" value="1"/>
</dbReference>
<evidence type="ECO:0000256" key="2">
    <source>
        <dbReference type="ARBA" id="ARBA00022741"/>
    </source>
</evidence>
<name>A0ABV6F5L2_9MICC</name>
<comment type="function">
    <text evidence="5">GTPase that associates with the 50S ribosomal subunit and may have a role during protein synthesis or ribosome biogenesis.</text>
</comment>
<feature type="region of interest" description="Disordered" evidence="6">
    <location>
        <begin position="1"/>
        <end position="62"/>
    </location>
</feature>
<feature type="domain" description="Hflx-type G" evidence="7">
    <location>
        <begin position="296"/>
        <end position="461"/>
    </location>
</feature>
<protein>
    <recommendedName>
        <fullName evidence="5">GTPase HflX</fullName>
    </recommendedName>
    <alternativeName>
        <fullName evidence="5">GTP-binding protein HflX</fullName>
    </alternativeName>
</protein>
<dbReference type="Gene3D" id="3.40.50.300">
    <property type="entry name" value="P-loop containing nucleotide triphosphate hydrolases"/>
    <property type="match status" value="1"/>
</dbReference>
<dbReference type="Pfam" id="PF01926">
    <property type="entry name" value="MMR_HSR1"/>
    <property type="match status" value="1"/>
</dbReference>
<comment type="subunit">
    <text evidence="5">Monomer. Associates with the 50S ribosomal subunit.</text>
</comment>
<feature type="compositionally biased region" description="Polar residues" evidence="6">
    <location>
        <begin position="1"/>
        <end position="16"/>
    </location>
</feature>
<dbReference type="InterPro" id="IPR016496">
    <property type="entry name" value="GTPase_HflX"/>
</dbReference>
<keyword evidence="9" id="KW-1185">Reference proteome</keyword>